<dbReference type="Pfam" id="PF08011">
    <property type="entry name" value="PDDEXK_9"/>
    <property type="match status" value="1"/>
</dbReference>
<keyword evidence="3" id="KW-1185">Reference proteome</keyword>
<dbReference type="InterPro" id="IPR018631">
    <property type="entry name" value="AAA-ATPase-like_dom"/>
</dbReference>
<evidence type="ECO:0000259" key="1">
    <source>
        <dbReference type="Pfam" id="PF09820"/>
    </source>
</evidence>
<dbReference type="PANTHER" id="PTHR34825">
    <property type="entry name" value="CONSERVED PROTEIN, WITH A WEAK D-GALACTARATE DEHYDRATASE/ALTRONATE HYDROLASE DOMAIN"/>
    <property type="match status" value="1"/>
</dbReference>
<feature type="domain" description="AAA-ATPase-like" evidence="1">
    <location>
        <begin position="14"/>
        <end position="219"/>
    </location>
</feature>
<evidence type="ECO:0000313" key="3">
    <source>
        <dbReference type="Proteomes" id="UP000184275"/>
    </source>
</evidence>
<name>A0A1M6UZR3_9BACT</name>
<dbReference type="EMBL" id="FRAW01000016">
    <property type="protein sequence ID" value="SHK74546.1"/>
    <property type="molecule type" value="Genomic_DNA"/>
</dbReference>
<reference evidence="3" key="1">
    <citation type="submission" date="2016-11" db="EMBL/GenBank/DDBJ databases">
        <authorList>
            <person name="Varghese N."/>
            <person name="Submissions S."/>
        </authorList>
    </citation>
    <scope>NUCLEOTIDE SEQUENCE [LARGE SCALE GENOMIC DNA]</scope>
    <source>
        <strain evidence="3">UWOS</strain>
    </source>
</reference>
<proteinExistence type="predicted"/>
<dbReference type="InterPro" id="IPR027417">
    <property type="entry name" value="P-loop_NTPase"/>
</dbReference>
<dbReference type="Gene3D" id="3.40.50.300">
    <property type="entry name" value="P-loop containing nucleotide triphosphate hydrolases"/>
    <property type="match status" value="1"/>
</dbReference>
<dbReference type="PANTHER" id="PTHR34825:SF1">
    <property type="entry name" value="AAA-ATPASE-LIKE DOMAIN-CONTAINING PROTEIN"/>
    <property type="match status" value="1"/>
</dbReference>
<dbReference type="SUPFAM" id="SSF52540">
    <property type="entry name" value="P-loop containing nucleoside triphosphate hydrolases"/>
    <property type="match status" value="1"/>
</dbReference>
<evidence type="ECO:0000313" key="2">
    <source>
        <dbReference type="EMBL" id="SHK74546.1"/>
    </source>
</evidence>
<dbReference type="RefSeq" id="WP_073304509.1">
    <property type="nucleotide sequence ID" value="NZ_JAQYFD010000080.1"/>
</dbReference>
<dbReference type="InterPro" id="IPR012547">
    <property type="entry name" value="PDDEXK_9"/>
</dbReference>
<sequence length="534" mass="61071">MGIYVNPNNESLKISMNSPTYVDKSMLIAEVNRLVCTEKRFLCVSRSRRFGKTMALNMLCAYFSKGCDSRELFKNLKFSKDPSFEKYLNKFNVIKLDVNSFYSNLSKKEQEEKVDRSTRDITPIFNGAVVKELIPAFPASNITEDDSIADALLKIYATTGEQFVVLLDEYDVLIRERVSEEIFKSYLNFLNAMFKNDNLAPAIALAYVTGILPIVRDKVQSKLNVFDEYTMRDSWSLAEFVGFTSAEVQDLCQEYGLDMDECRRWYDGYNINGIETYSPESIISAVRRKKFKSYWTQTGSYEALKNFILMNFEGILDDVKTMIAGGRIPVDVNSYLNTMTDFHSKDDVFTYLIHLGYLAYDEDAEECYIPNREVRDQWILSVQFSPDYKGLMELVNSSKQLVESTIECDSDAVAIALDKAHEQICNNLNYNNEGTFQAVICLAYFYANLKYTIVKELPTGKGVADVAMIPYVPNTPALIIELKRNKCEKTALEQIRAKNYGAALEKYSGDLLFVGVNYDEQSKEHKCVIEKFVK</sequence>
<dbReference type="Pfam" id="PF09820">
    <property type="entry name" value="AAA-ATPase_like"/>
    <property type="match status" value="1"/>
</dbReference>
<gene>
    <name evidence="2" type="ORF">SAMN05720469_11614</name>
</gene>
<accession>A0A1M6UZR3</accession>
<organism evidence="2 3">
    <name type="scientific">Fibrobacter intestinalis</name>
    <dbReference type="NCBI Taxonomy" id="28122"/>
    <lineage>
        <taxon>Bacteria</taxon>
        <taxon>Pseudomonadati</taxon>
        <taxon>Fibrobacterota</taxon>
        <taxon>Fibrobacteria</taxon>
        <taxon>Fibrobacterales</taxon>
        <taxon>Fibrobacteraceae</taxon>
        <taxon>Fibrobacter</taxon>
    </lineage>
</organism>
<dbReference type="AlphaFoldDB" id="A0A1M6UZR3"/>
<dbReference type="Proteomes" id="UP000184275">
    <property type="component" value="Unassembled WGS sequence"/>
</dbReference>
<protein>
    <submittedName>
        <fullName evidence="2">PD-(D/E)XK nuclease superfamily protein</fullName>
    </submittedName>
</protein>